<evidence type="ECO:0000313" key="2">
    <source>
        <dbReference type="EMBL" id="KAK3253256.1"/>
    </source>
</evidence>
<dbReference type="Pfam" id="PF00657">
    <property type="entry name" value="Lipase_GDSL"/>
    <property type="match status" value="1"/>
</dbReference>
<evidence type="ECO:0008006" key="4">
    <source>
        <dbReference type="Google" id="ProtNLM"/>
    </source>
</evidence>
<name>A0AAE0CDY3_9CHLO</name>
<organism evidence="2 3">
    <name type="scientific">Cymbomonas tetramitiformis</name>
    <dbReference type="NCBI Taxonomy" id="36881"/>
    <lineage>
        <taxon>Eukaryota</taxon>
        <taxon>Viridiplantae</taxon>
        <taxon>Chlorophyta</taxon>
        <taxon>Pyramimonadophyceae</taxon>
        <taxon>Pyramimonadales</taxon>
        <taxon>Pyramimonadaceae</taxon>
        <taxon>Cymbomonas</taxon>
    </lineage>
</organism>
<dbReference type="Proteomes" id="UP001190700">
    <property type="component" value="Unassembled WGS sequence"/>
</dbReference>
<dbReference type="InterPro" id="IPR036514">
    <property type="entry name" value="SGNH_hydro_sf"/>
</dbReference>
<evidence type="ECO:0000313" key="3">
    <source>
        <dbReference type="Proteomes" id="UP001190700"/>
    </source>
</evidence>
<proteinExistence type="inferred from homology"/>
<dbReference type="EMBL" id="LGRX02024919">
    <property type="protein sequence ID" value="KAK3253256.1"/>
    <property type="molecule type" value="Genomic_DNA"/>
</dbReference>
<evidence type="ECO:0000256" key="1">
    <source>
        <dbReference type="ARBA" id="ARBA00008668"/>
    </source>
</evidence>
<dbReference type="GO" id="GO:0016788">
    <property type="term" value="F:hydrolase activity, acting on ester bonds"/>
    <property type="evidence" value="ECO:0007669"/>
    <property type="project" value="InterPro"/>
</dbReference>
<feature type="non-terminal residue" evidence="2">
    <location>
        <position position="1"/>
    </location>
</feature>
<dbReference type="InterPro" id="IPR001087">
    <property type="entry name" value="GDSL"/>
</dbReference>
<comment type="similarity">
    <text evidence="1">Belongs to the 'GDSL' lipolytic enzyme family.</text>
</comment>
<reference evidence="2 3" key="1">
    <citation type="journal article" date="2015" name="Genome Biol. Evol.">
        <title>Comparative Genomics of a Bacterivorous Green Alga Reveals Evolutionary Causalities and Consequences of Phago-Mixotrophic Mode of Nutrition.</title>
        <authorList>
            <person name="Burns J.A."/>
            <person name="Paasch A."/>
            <person name="Narechania A."/>
            <person name="Kim E."/>
        </authorList>
    </citation>
    <scope>NUCLEOTIDE SEQUENCE [LARGE SCALE GENOMIC DNA]</scope>
    <source>
        <strain evidence="2 3">PLY_AMNH</strain>
    </source>
</reference>
<gene>
    <name evidence="2" type="ORF">CYMTET_37482</name>
</gene>
<dbReference type="AlphaFoldDB" id="A0AAE0CDY3"/>
<dbReference type="SUPFAM" id="SSF52266">
    <property type="entry name" value="SGNH hydrolase"/>
    <property type="match status" value="1"/>
</dbReference>
<accession>A0AAE0CDY3</accession>
<protein>
    <recommendedName>
        <fullName evidence="4">SGNH hydrolase-type esterase domain-containing protein</fullName>
    </recommendedName>
</protein>
<dbReference type="Gene3D" id="3.40.50.1110">
    <property type="entry name" value="SGNH hydrolase"/>
    <property type="match status" value="1"/>
</dbReference>
<keyword evidence="3" id="KW-1185">Reference proteome</keyword>
<sequence length="333" mass="37196">GANTPAPIMAEYKHQPYWWLSEFKSEGGGSIVYHPGEVPRTSDGKLPPELEKFTITPKAPDGVAEKWTLQAHILSNKLLREANRVQVLAIGDTFEAWQGSNMGISCEEGSDCELASMVVRKEFEDIPGFYPSAIIGDQMENLLWRIIHTAGFAKVNPRVCVINIGTMDLVAKKAPKEVGAALRVILKALQNRMRSTVFLVTAILPRADDVLGRKKEDRHNPKNQKTSISFTKSHYHKKIEEANEIMEKVTKEVSASPDNKVMHSPPVYFLDCNANFLTPGKQDSRDIPRDLMPDMLHLSAAGHQKFAACIHTTVKLLLEKAPLKLKSKRGKFF</sequence>
<comment type="caution">
    <text evidence="2">The sequence shown here is derived from an EMBL/GenBank/DDBJ whole genome shotgun (WGS) entry which is preliminary data.</text>
</comment>